<feature type="transmembrane region" description="Helical" evidence="6">
    <location>
        <begin position="121"/>
        <end position="141"/>
    </location>
</feature>
<keyword evidence="2" id="KW-0479">Metal-binding</keyword>
<keyword evidence="6" id="KW-0472">Membrane</keyword>
<dbReference type="EMBL" id="JAELUP010000103">
    <property type="protein sequence ID" value="MBJ6363128.1"/>
    <property type="molecule type" value="Genomic_DNA"/>
</dbReference>
<keyword evidence="6" id="KW-1133">Transmembrane helix</keyword>
<keyword evidence="5" id="KW-0411">Iron-sulfur</keyword>
<dbReference type="GO" id="GO:0046872">
    <property type="term" value="F:metal ion binding"/>
    <property type="evidence" value="ECO:0007669"/>
    <property type="project" value="UniProtKB-KW"/>
</dbReference>
<organism evidence="7 8">
    <name type="scientific">Paenibacillus roseus</name>
    <dbReference type="NCBI Taxonomy" id="2798579"/>
    <lineage>
        <taxon>Bacteria</taxon>
        <taxon>Bacillati</taxon>
        <taxon>Bacillota</taxon>
        <taxon>Bacilli</taxon>
        <taxon>Bacillales</taxon>
        <taxon>Paenibacillaceae</taxon>
        <taxon>Paenibacillus</taxon>
    </lineage>
</organism>
<reference evidence="7" key="1">
    <citation type="submission" date="2020-12" db="EMBL/GenBank/DDBJ databases">
        <authorList>
            <person name="Huq M.A."/>
        </authorList>
    </citation>
    <scope>NUCLEOTIDE SEQUENCE</scope>
    <source>
        <strain evidence="7">MAHUQ-46</strain>
    </source>
</reference>
<dbReference type="InterPro" id="IPR039650">
    <property type="entry name" value="HdrA-like"/>
</dbReference>
<dbReference type="SUPFAM" id="SSF51905">
    <property type="entry name" value="FAD/NAD(P)-binding domain"/>
    <property type="match status" value="1"/>
</dbReference>
<accession>A0A934MRQ9</accession>
<dbReference type="PANTHER" id="PTHR43498:SF1">
    <property type="entry name" value="COB--COM HETERODISULFIDE REDUCTASE IRON-SULFUR SUBUNIT A"/>
    <property type="match status" value="1"/>
</dbReference>
<dbReference type="Proteomes" id="UP000640274">
    <property type="component" value="Unassembled WGS sequence"/>
</dbReference>
<dbReference type="Pfam" id="PF12831">
    <property type="entry name" value="FAD_oxidored"/>
    <property type="match status" value="1"/>
</dbReference>
<dbReference type="InterPro" id="IPR036188">
    <property type="entry name" value="FAD/NAD-bd_sf"/>
</dbReference>
<protein>
    <submittedName>
        <fullName evidence="7">FAD-dependent oxidoreductase</fullName>
    </submittedName>
</protein>
<evidence type="ECO:0000256" key="2">
    <source>
        <dbReference type="ARBA" id="ARBA00022723"/>
    </source>
</evidence>
<sequence length="758" mass="84678">MLCDCFLVLVACSARRYFSGNWLYGLSSRQRVIGGLGDFAGVYRYGHTFGCDSLIFRIQLIVLYSNGILGKANHCFLFTKYRKTAAYSQIYPGGRLLCCPGIFARKDVFSININRKRLQRLAIIGFIIFLLAVIWTGVWYWKKVRHDFNNPNPKQSLLNVESVSVSNLADHYDVIVTGTDPEGIAAALSAARNGQTVLLADDRDRTMLGGLMTEGGLNTIDFNYAPGKKTLFNFLGKPDILNKGIFQEWYSQVEGTSFDVVSAANAFYRMVNRQQGLDLLMNVQSMKPIVKQPPSGKVVAGISFVLADGNQREIGAKAVIDATQDADIAAAAGVPYTMGREDIGDRKSLMVATLVFKLNGITQEVWEEMGRHHDARIDRMSIWGYHEAREYKPTDPAKVKMRSLNIGRQNDGSVLINSMQLFDINPLDPESVRRGIEIGQQEAPLIVEFLKKRFPAFKNVTYGGTASELYIRESRHIKGEYRLTLADVMENRDHPDAIAYGSYAIDIQSTSSGQIGTILMNPEQYGIPFGSLVPLEVDRLLVVGRSASFDTLPHGSARVIPVGMATGEAAGAAIKLAEENHISLRELSRSDRLMKELRARLTKQGMDLSMKHFNSPPYMTHKAYKGLLAAASLNLTSGSYSNKEWDLDGASNPQRFVNMMRQIRSKHPEQFPVDPVEAIRGIDEPRNQPLTLHEAAYIIFHATGHTAPENKALDELHKLGWVEEKTLEKIDNPDSLTNGEVFMLVRDLIDYYLNIRYK</sequence>
<proteinExistence type="predicted"/>
<comment type="caution">
    <text evidence="7">The sequence shown here is derived from an EMBL/GenBank/DDBJ whole genome shotgun (WGS) entry which is preliminary data.</text>
</comment>
<name>A0A934MRQ9_9BACL</name>
<evidence type="ECO:0000313" key="7">
    <source>
        <dbReference type="EMBL" id="MBJ6363128.1"/>
    </source>
</evidence>
<evidence type="ECO:0000256" key="3">
    <source>
        <dbReference type="ARBA" id="ARBA00023002"/>
    </source>
</evidence>
<keyword evidence="3" id="KW-0560">Oxidoreductase</keyword>
<dbReference type="Gene3D" id="3.50.50.60">
    <property type="entry name" value="FAD/NAD(P)-binding domain"/>
    <property type="match status" value="1"/>
</dbReference>
<evidence type="ECO:0000256" key="4">
    <source>
        <dbReference type="ARBA" id="ARBA00023004"/>
    </source>
</evidence>
<evidence type="ECO:0000256" key="1">
    <source>
        <dbReference type="ARBA" id="ARBA00022485"/>
    </source>
</evidence>
<dbReference type="GO" id="GO:0016491">
    <property type="term" value="F:oxidoreductase activity"/>
    <property type="evidence" value="ECO:0007669"/>
    <property type="project" value="UniProtKB-KW"/>
</dbReference>
<dbReference type="PANTHER" id="PTHR43498">
    <property type="entry name" value="FERREDOXIN:COB-COM HETERODISULFIDE REDUCTASE SUBUNIT A"/>
    <property type="match status" value="1"/>
</dbReference>
<dbReference type="GO" id="GO:0051539">
    <property type="term" value="F:4 iron, 4 sulfur cluster binding"/>
    <property type="evidence" value="ECO:0007669"/>
    <property type="project" value="UniProtKB-KW"/>
</dbReference>
<keyword evidence="6" id="KW-0812">Transmembrane</keyword>
<evidence type="ECO:0000313" key="8">
    <source>
        <dbReference type="Proteomes" id="UP000640274"/>
    </source>
</evidence>
<evidence type="ECO:0000256" key="5">
    <source>
        <dbReference type="ARBA" id="ARBA00023014"/>
    </source>
</evidence>
<keyword evidence="8" id="KW-1185">Reference proteome</keyword>
<dbReference type="AlphaFoldDB" id="A0A934MRQ9"/>
<keyword evidence="4" id="KW-0408">Iron</keyword>
<gene>
    <name evidence="7" type="ORF">JFN88_18150</name>
</gene>
<evidence type="ECO:0000256" key="6">
    <source>
        <dbReference type="SAM" id="Phobius"/>
    </source>
</evidence>
<keyword evidence="1" id="KW-0004">4Fe-4S</keyword>